<dbReference type="InterPro" id="IPR053165">
    <property type="entry name" value="HSI-I_assembly_Hcp1"/>
</dbReference>
<dbReference type="Proteomes" id="UP001374893">
    <property type="component" value="Chromosome"/>
</dbReference>
<sequence>MTHHVRMKTSRHPARFSSSLALATPLATLTLGSADAYPLTGYLKIPDIDGESNRDKDHVGWIDIESFSMGISRPIQFGPTGPAPTGEAQQQALEISKPLDKSSPQLFLKCATGQYLPTVTLHLTKDAAPGTPTYYVVILSNVIISSLGTSDATTSGSAQPTEQVSFNYTKIDIQYTEVDTATGATGDTTAASYDFSTPTK</sequence>
<dbReference type="Pfam" id="PF05638">
    <property type="entry name" value="T6SS_HCP"/>
    <property type="match status" value="1"/>
</dbReference>
<keyword evidence="3" id="KW-1185">Reference proteome</keyword>
<reference evidence="2 3" key="1">
    <citation type="submission" date="2021-06" db="EMBL/GenBank/DDBJ databases">
        <title>Complete genome of Haloferula helveola possessing various polysaccharide degrading enzymes.</title>
        <authorList>
            <person name="Takami H."/>
            <person name="Huang C."/>
            <person name="Hamasaki K."/>
        </authorList>
    </citation>
    <scope>NUCLEOTIDE SEQUENCE [LARGE SCALE GENOMIC DNA]</scope>
    <source>
        <strain evidence="2 3">CN-1</strain>
    </source>
</reference>
<feature type="chain" id="PRO_5045980114" description="Type VI secretion system secreted protein Hcp" evidence="1">
    <location>
        <begin position="24"/>
        <end position="200"/>
    </location>
</feature>
<dbReference type="PANTHER" id="PTHR36152">
    <property type="entry name" value="CYTOPLASMIC PROTEIN-RELATED"/>
    <property type="match status" value="1"/>
</dbReference>
<dbReference type="PANTHER" id="PTHR36152:SF1">
    <property type="entry name" value="UBIQUITIN-LIKE DOMAIN-CONTAINING PROTEIN"/>
    <property type="match status" value="1"/>
</dbReference>
<feature type="signal peptide" evidence="1">
    <location>
        <begin position="1"/>
        <end position="23"/>
    </location>
</feature>
<name>A0ABN6H6Z2_9BACT</name>
<keyword evidence="1" id="KW-0732">Signal</keyword>
<dbReference type="EMBL" id="AP024702">
    <property type="protein sequence ID" value="BCX47708.1"/>
    <property type="molecule type" value="Genomic_DNA"/>
</dbReference>
<organism evidence="2 3">
    <name type="scientific">Haloferula helveola</name>
    <dbReference type="NCBI Taxonomy" id="490095"/>
    <lineage>
        <taxon>Bacteria</taxon>
        <taxon>Pseudomonadati</taxon>
        <taxon>Verrucomicrobiota</taxon>
        <taxon>Verrucomicrobiia</taxon>
        <taxon>Verrucomicrobiales</taxon>
        <taxon>Verrucomicrobiaceae</taxon>
        <taxon>Haloferula</taxon>
    </lineage>
</organism>
<evidence type="ECO:0000256" key="1">
    <source>
        <dbReference type="SAM" id="SignalP"/>
    </source>
</evidence>
<proteinExistence type="predicted"/>
<evidence type="ECO:0000313" key="2">
    <source>
        <dbReference type="EMBL" id="BCX47708.1"/>
    </source>
</evidence>
<dbReference type="InterPro" id="IPR008514">
    <property type="entry name" value="T6SS_Hcp"/>
</dbReference>
<dbReference type="Gene3D" id="2.30.110.20">
    <property type="entry name" value="Hcp1-like"/>
    <property type="match status" value="1"/>
</dbReference>
<dbReference type="NCBIfam" id="TIGR03344">
    <property type="entry name" value="VI_effect_Hcp1"/>
    <property type="match status" value="1"/>
</dbReference>
<gene>
    <name evidence="2" type="ORF">HAHE_16160</name>
</gene>
<protein>
    <recommendedName>
        <fullName evidence="4">Type VI secretion system secreted protein Hcp</fullName>
    </recommendedName>
</protein>
<accession>A0ABN6H6Z2</accession>
<evidence type="ECO:0008006" key="4">
    <source>
        <dbReference type="Google" id="ProtNLM"/>
    </source>
</evidence>
<evidence type="ECO:0000313" key="3">
    <source>
        <dbReference type="Proteomes" id="UP001374893"/>
    </source>
</evidence>
<dbReference type="InterPro" id="IPR036624">
    <property type="entry name" value="Hcp1-lik_sf"/>
</dbReference>
<dbReference type="SUPFAM" id="SSF141452">
    <property type="entry name" value="Hcp1-like"/>
    <property type="match status" value="1"/>
</dbReference>